<dbReference type="PANTHER" id="PTHR46732">
    <property type="entry name" value="ATP-DEPENDENT PROTEASE LA (LON) DOMAIN PROTEIN"/>
    <property type="match status" value="1"/>
</dbReference>
<keyword evidence="2" id="KW-1133">Transmembrane helix</keyword>
<dbReference type="InterPro" id="IPR003111">
    <property type="entry name" value="Lon_prtase_N"/>
</dbReference>
<feature type="region of interest" description="Disordered" evidence="1">
    <location>
        <begin position="80"/>
        <end position="142"/>
    </location>
</feature>
<name>A0AAE0CAN4_9CHLO</name>
<dbReference type="Gene3D" id="2.30.130.40">
    <property type="entry name" value="LON domain-like"/>
    <property type="match status" value="1"/>
</dbReference>
<evidence type="ECO:0000256" key="2">
    <source>
        <dbReference type="SAM" id="Phobius"/>
    </source>
</evidence>
<evidence type="ECO:0000313" key="4">
    <source>
        <dbReference type="EMBL" id="KAK3251536.1"/>
    </source>
</evidence>
<feature type="transmembrane region" description="Helical" evidence="2">
    <location>
        <begin position="581"/>
        <end position="604"/>
    </location>
</feature>
<reference evidence="4 5" key="1">
    <citation type="journal article" date="2015" name="Genome Biol. Evol.">
        <title>Comparative Genomics of a Bacterivorous Green Alga Reveals Evolutionary Causalities and Consequences of Phago-Mixotrophic Mode of Nutrition.</title>
        <authorList>
            <person name="Burns J.A."/>
            <person name="Paasch A."/>
            <person name="Narechania A."/>
            <person name="Kim E."/>
        </authorList>
    </citation>
    <scope>NUCLEOTIDE SEQUENCE [LARGE SCALE GENOMIC DNA]</scope>
    <source>
        <strain evidence="4 5">PLY_AMNH</strain>
    </source>
</reference>
<comment type="caution">
    <text evidence="4">The sequence shown here is derived from an EMBL/GenBank/DDBJ whole genome shotgun (WGS) entry which is preliminary data.</text>
</comment>
<proteinExistence type="predicted"/>
<dbReference type="InterPro" id="IPR046336">
    <property type="entry name" value="Lon_prtase_N_sf"/>
</dbReference>
<evidence type="ECO:0000256" key="1">
    <source>
        <dbReference type="SAM" id="MobiDB-lite"/>
    </source>
</evidence>
<dbReference type="Pfam" id="PF02190">
    <property type="entry name" value="LON_substr_bdg"/>
    <property type="match status" value="1"/>
</dbReference>
<organism evidence="4 5">
    <name type="scientific">Cymbomonas tetramitiformis</name>
    <dbReference type="NCBI Taxonomy" id="36881"/>
    <lineage>
        <taxon>Eukaryota</taxon>
        <taxon>Viridiplantae</taxon>
        <taxon>Chlorophyta</taxon>
        <taxon>Pyramimonadophyceae</taxon>
        <taxon>Pyramimonadales</taxon>
        <taxon>Pyramimonadaceae</taxon>
        <taxon>Cymbomonas</taxon>
    </lineage>
</organism>
<keyword evidence="2" id="KW-0812">Transmembrane</keyword>
<feature type="domain" description="Lon N-terminal" evidence="3">
    <location>
        <begin position="288"/>
        <end position="559"/>
    </location>
</feature>
<keyword evidence="2" id="KW-0472">Membrane</keyword>
<feature type="region of interest" description="Disordered" evidence="1">
    <location>
        <begin position="490"/>
        <end position="510"/>
    </location>
</feature>
<sequence length="605" mass="65216">MATPYNVNKSSASASGAIKRQRVLTWRTERTVFTKEYKQAFGMKLVRNGHSARGAIMLGGQVPRFTLQAHVLLYPAQAVNPRGHSSHGGRSLRQGDTPHALHISQRSAPDAKVGRLRARRREEGAQPPPDANANKSSGESANFDDETLSALENVLGDASTDLKPDEQTYLTRATLEVAENAATAESVGGSGRGADWQTNLRALQQKLERQSTIGKLLSECIEPFGSSRGLLPDLVWLAGSDLDKPYLSEESRAGSEGNTGTAAPAEGSGLSGRADRLGSSRSVEQMALPVVTLPYALAPGELLTLELYEPRWLTLFAALLSEGQPRLLRSGERVVDLDSDDVAARAIEVYEIPEGKGQREAAAALAEDGPYSAVLSGHARVDEKLFLGSRRFGACLREGAEMDGRVATVGTVMDIEAVELKAGPGGAPVLTIIASGAARFRTVRITQQRPYFVLQAMMFDDDAEEADPVQESAARTMLLSALSEKLAEVRKGRELPRRPSQGTGRSRKGREVRVYDDEVVGLNSESRALDVLTLGVMMLRSRPYAAQALLESTSVAKRTLVIEQWLAYGKPQSASNIGLSVLAYTLPLIPVLALLALFVSNYVIF</sequence>
<dbReference type="SUPFAM" id="SSF88697">
    <property type="entry name" value="PUA domain-like"/>
    <property type="match status" value="1"/>
</dbReference>
<dbReference type="Proteomes" id="UP001190700">
    <property type="component" value="Unassembled WGS sequence"/>
</dbReference>
<protein>
    <recommendedName>
        <fullName evidence="3">Lon N-terminal domain-containing protein</fullName>
    </recommendedName>
</protein>
<keyword evidence="5" id="KW-1185">Reference proteome</keyword>
<evidence type="ECO:0000259" key="3">
    <source>
        <dbReference type="Pfam" id="PF02190"/>
    </source>
</evidence>
<dbReference type="AlphaFoldDB" id="A0AAE0CAN4"/>
<accession>A0AAE0CAN4</accession>
<dbReference type="PANTHER" id="PTHR46732:SF8">
    <property type="entry name" value="ATP-DEPENDENT PROTEASE LA (LON) DOMAIN PROTEIN"/>
    <property type="match status" value="1"/>
</dbReference>
<feature type="region of interest" description="Disordered" evidence="1">
    <location>
        <begin position="247"/>
        <end position="276"/>
    </location>
</feature>
<evidence type="ECO:0000313" key="5">
    <source>
        <dbReference type="Proteomes" id="UP001190700"/>
    </source>
</evidence>
<gene>
    <name evidence="4" type="ORF">CYMTET_39125</name>
</gene>
<dbReference type="EMBL" id="LGRX02025988">
    <property type="protein sequence ID" value="KAK3251536.1"/>
    <property type="molecule type" value="Genomic_DNA"/>
</dbReference>
<dbReference type="InterPro" id="IPR015947">
    <property type="entry name" value="PUA-like_sf"/>
</dbReference>